<gene>
    <name evidence="1" type="ORF">DQM28_14945</name>
</gene>
<evidence type="ECO:0000313" key="2">
    <source>
        <dbReference type="Proteomes" id="UP000258889"/>
    </source>
</evidence>
<protein>
    <submittedName>
        <fullName evidence="1">Uncharacterized protein</fullName>
    </submittedName>
</protein>
<organism evidence="1 2">
    <name type="scientific">Leptospira mayottensis</name>
    <dbReference type="NCBI Taxonomy" id="1137606"/>
    <lineage>
        <taxon>Bacteria</taxon>
        <taxon>Pseudomonadati</taxon>
        <taxon>Spirochaetota</taxon>
        <taxon>Spirochaetia</taxon>
        <taxon>Leptospirales</taxon>
        <taxon>Leptospiraceae</taxon>
        <taxon>Leptospira</taxon>
    </lineage>
</organism>
<accession>A0ABM6YBP0</accession>
<evidence type="ECO:0000313" key="1">
    <source>
        <dbReference type="EMBL" id="AXR65318.1"/>
    </source>
</evidence>
<dbReference type="EMBL" id="CP030144">
    <property type="protein sequence ID" value="AXR65318.1"/>
    <property type="molecule type" value="Genomic_DNA"/>
</dbReference>
<proteinExistence type="predicted"/>
<reference evidence="1 2" key="1">
    <citation type="submission" date="2018-09" db="EMBL/GenBank/DDBJ databases">
        <title>Complete Genome sequences of three Leptospira mayottensis isolates obtained from Tenrecid mammals endemic to the Malagasy region.</title>
        <authorList>
            <person name="Cordonin C."/>
            <person name="Toty C."/>
        </authorList>
    </citation>
    <scope>NUCLEOTIDE SEQUENCE [LARGE SCALE GENOMIC DNA]</scope>
    <source>
        <strain evidence="1 2">MDI222</strain>
    </source>
</reference>
<name>A0ABM6YBP0_9LEPT</name>
<sequence length="71" mass="8192">MDGKAYATQIGLFNQSERGSTIQIGAVNKVESERNSHSGIQLGFYNEVTEKNRQSNHGHRYLLHNRYLQLW</sequence>
<dbReference type="RefSeq" id="WP_051019814.1">
    <property type="nucleotide sequence ID" value="NZ_CP030144.1"/>
</dbReference>
<keyword evidence="2" id="KW-1185">Reference proteome</keyword>
<dbReference type="Proteomes" id="UP000258889">
    <property type="component" value="Chromosome i"/>
</dbReference>